<evidence type="ECO:0000256" key="2">
    <source>
        <dbReference type="ARBA" id="ARBA00022857"/>
    </source>
</evidence>
<dbReference type="InterPro" id="IPR036291">
    <property type="entry name" value="NAD(P)-bd_dom_sf"/>
</dbReference>
<protein>
    <submittedName>
        <fullName evidence="6">NAD(P)-binding protein</fullName>
    </submittedName>
</protein>
<proteinExistence type="inferred from homology"/>
<reference evidence="7" key="1">
    <citation type="journal article" date="2012" name="Science">
        <title>The Paleozoic origin of enzymatic lignin decomposition reconstructed from 31 fungal genomes.</title>
        <authorList>
            <person name="Floudas D."/>
            <person name="Binder M."/>
            <person name="Riley R."/>
            <person name="Barry K."/>
            <person name="Blanchette R.A."/>
            <person name="Henrissat B."/>
            <person name="Martinez A.T."/>
            <person name="Otillar R."/>
            <person name="Spatafora J.W."/>
            <person name="Yadav J.S."/>
            <person name="Aerts A."/>
            <person name="Benoit I."/>
            <person name="Boyd A."/>
            <person name="Carlson A."/>
            <person name="Copeland A."/>
            <person name="Coutinho P.M."/>
            <person name="de Vries R.P."/>
            <person name="Ferreira P."/>
            <person name="Findley K."/>
            <person name="Foster B."/>
            <person name="Gaskell J."/>
            <person name="Glotzer D."/>
            <person name="Gorecki P."/>
            <person name="Heitman J."/>
            <person name="Hesse C."/>
            <person name="Hori C."/>
            <person name="Igarashi K."/>
            <person name="Jurgens J.A."/>
            <person name="Kallen N."/>
            <person name="Kersten P."/>
            <person name="Kohler A."/>
            <person name="Kuees U."/>
            <person name="Kumar T.K.A."/>
            <person name="Kuo A."/>
            <person name="LaButti K."/>
            <person name="Larrondo L.F."/>
            <person name="Lindquist E."/>
            <person name="Ling A."/>
            <person name="Lombard V."/>
            <person name="Lucas S."/>
            <person name="Lundell T."/>
            <person name="Martin R."/>
            <person name="McLaughlin D.J."/>
            <person name="Morgenstern I."/>
            <person name="Morin E."/>
            <person name="Murat C."/>
            <person name="Nagy L.G."/>
            <person name="Nolan M."/>
            <person name="Ohm R.A."/>
            <person name="Patyshakuliyeva A."/>
            <person name="Rokas A."/>
            <person name="Ruiz-Duenas F.J."/>
            <person name="Sabat G."/>
            <person name="Salamov A."/>
            <person name="Samejima M."/>
            <person name="Schmutz J."/>
            <person name="Slot J.C."/>
            <person name="St John F."/>
            <person name="Stenlid J."/>
            <person name="Sun H."/>
            <person name="Sun S."/>
            <person name="Syed K."/>
            <person name="Tsang A."/>
            <person name="Wiebenga A."/>
            <person name="Young D."/>
            <person name="Pisabarro A."/>
            <person name="Eastwood D.C."/>
            <person name="Martin F."/>
            <person name="Cullen D."/>
            <person name="Grigoriev I.V."/>
            <person name="Hibbett D.S."/>
        </authorList>
    </citation>
    <scope>NUCLEOTIDE SEQUENCE [LARGE SCALE GENOMIC DNA]</scope>
    <source>
        <strain evidence="7">RWD-64-598 SS2</strain>
    </source>
</reference>
<dbReference type="Gene3D" id="3.40.50.720">
    <property type="entry name" value="NAD(P)-binding Rossmann-like Domain"/>
    <property type="match status" value="1"/>
</dbReference>
<organism evidence="6 7">
    <name type="scientific">Coniophora puteana (strain RWD-64-598)</name>
    <name type="common">Brown rot fungus</name>
    <dbReference type="NCBI Taxonomy" id="741705"/>
    <lineage>
        <taxon>Eukaryota</taxon>
        <taxon>Fungi</taxon>
        <taxon>Dikarya</taxon>
        <taxon>Basidiomycota</taxon>
        <taxon>Agaricomycotina</taxon>
        <taxon>Agaricomycetes</taxon>
        <taxon>Agaricomycetidae</taxon>
        <taxon>Boletales</taxon>
        <taxon>Coniophorineae</taxon>
        <taxon>Coniophoraceae</taxon>
        <taxon>Coniophora</taxon>
    </lineage>
</organism>
<evidence type="ECO:0000313" key="7">
    <source>
        <dbReference type="Proteomes" id="UP000053558"/>
    </source>
</evidence>
<evidence type="ECO:0000256" key="3">
    <source>
        <dbReference type="ARBA" id="ARBA00023002"/>
    </source>
</evidence>
<dbReference type="OrthoDB" id="3819888at2759"/>
<feature type="compositionally biased region" description="Polar residues" evidence="5">
    <location>
        <begin position="232"/>
        <end position="247"/>
    </location>
</feature>
<dbReference type="OMA" id="EKGHVPH"/>
<dbReference type="EMBL" id="JH711576">
    <property type="protein sequence ID" value="EIW83268.1"/>
    <property type="molecule type" value="Genomic_DNA"/>
</dbReference>
<dbReference type="PANTHER" id="PTHR43618">
    <property type="entry name" value="7-ALPHA-HYDROXYSTEROID DEHYDROGENASE"/>
    <property type="match status" value="1"/>
</dbReference>
<dbReference type="KEGG" id="cput:CONPUDRAFT_121754"/>
<dbReference type="PANTHER" id="PTHR43618:SF4">
    <property type="entry name" value="SHORT CHAIN DEHYDROGENASE_REDUCTASE FAMILY (AFU_ORTHOLOGUE AFUA_7G04540)"/>
    <property type="match status" value="1"/>
</dbReference>
<dbReference type="Pfam" id="PF00106">
    <property type="entry name" value="adh_short"/>
    <property type="match status" value="1"/>
</dbReference>
<dbReference type="SUPFAM" id="SSF51735">
    <property type="entry name" value="NAD(P)-binding Rossmann-fold domains"/>
    <property type="match status" value="1"/>
</dbReference>
<sequence>MSDNSKFTLQNLFNVEDQVVVVTGGGTGIGLMIAQGFANNGARVYITSRRREVLEEVARTWGSSLKHPKGALIPIPCDVTDKTSIKALVKQISEKEDHVDCLVNNAGLQLQQTAVEMGDESAEKLADALFNESQEDWEAVYRTNVIGYFFVASAFIPLLAAARKNVGGHEYRASIINITSMSGMTRVSQSQFHYNASKGANIQLNNMLAQELRRDAVQIRVNSIAPGIFPSEMTTGESSQGKSNIPTDSDWVKQNKPPAGRAGRDEDMAQAAIMLAVNQYAFGQTLTIDGGWLLEHP</sequence>
<evidence type="ECO:0000313" key="6">
    <source>
        <dbReference type="EMBL" id="EIW83268.1"/>
    </source>
</evidence>
<keyword evidence="7" id="KW-1185">Reference proteome</keyword>
<feature type="region of interest" description="Disordered" evidence="5">
    <location>
        <begin position="230"/>
        <end position="264"/>
    </location>
</feature>
<dbReference type="AlphaFoldDB" id="A0A5M3MVS6"/>
<dbReference type="GO" id="GO:0016491">
    <property type="term" value="F:oxidoreductase activity"/>
    <property type="evidence" value="ECO:0007669"/>
    <property type="project" value="UniProtKB-KW"/>
</dbReference>
<dbReference type="InterPro" id="IPR052178">
    <property type="entry name" value="Sec_Metab_Biosynth_SDR"/>
</dbReference>
<evidence type="ECO:0000256" key="4">
    <source>
        <dbReference type="RuleBase" id="RU000363"/>
    </source>
</evidence>
<accession>A0A5M3MVS6</accession>
<name>A0A5M3MVS6_CONPW</name>
<keyword evidence="3" id="KW-0560">Oxidoreductase</keyword>
<dbReference type="PRINTS" id="PR00080">
    <property type="entry name" value="SDRFAMILY"/>
</dbReference>
<keyword evidence="2" id="KW-0521">NADP</keyword>
<dbReference type="PRINTS" id="PR00081">
    <property type="entry name" value="GDHRDH"/>
</dbReference>
<evidence type="ECO:0000256" key="5">
    <source>
        <dbReference type="SAM" id="MobiDB-lite"/>
    </source>
</evidence>
<dbReference type="Proteomes" id="UP000053558">
    <property type="component" value="Unassembled WGS sequence"/>
</dbReference>
<dbReference type="RefSeq" id="XP_007767077.1">
    <property type="nucleotide sequence ID" value="XM_007768887.1"/>
</dbReference>
<comment type="caution">
    <text evidence="6">The sequence shown here is derived from an EMBL/GenBank/DDBJ whole genome shotgun (WGS) entry which is preliminary data.</text>
</comment>
<comment type="similarity">
    <text evidence="1 4">Belongs to the short-chain dehydrogenases/reductases (SDR) family.</text>
</comment>
<dbReference type="InterPro" id="IPR002347">
    <property type="entry name" value="SDR_fam"/>
</dbReference>
<dbReference type="GeneID" id="19199639"/>
<evidence type="ECO:0000256" key="1">
    <source>
        <dbReference type="ARBA" id="ARBA00006484"/>
    </source>
</evidence>
<gene>
    <name evidence="6" type="ORF">CONPUDRAFT_121754</name>
</gene>